<name>A0A0F9JQ81_9ZZZZ</name>
<protein>
    <recommendedName>
        <fullName evidence="2">ArnR1-like winged helix-turn-helix domain-containing protein</fullName>
    </recommendedName>
</protein>
<reference evidence="1" key="1">
    <citation type="journal article" date="2015" name="Nature">
        <title>Complex archaea that bridge the gap between prokaryotes and eukaryotes.</title>
        <authorList>
            <person name="Spang A."/>
            <person name="Saw J.H."/>
            <person name="Jorgensen S.L."/>
            <person name="Zaremba-Niedzwiedzka K."/>
            <person name="Martijn J."/>
            <person name="Lind A.E."/>
            <person name="van Eijk R."/>
            <person name="Schleper C."/>
            <person name="Guy L."/>
            <person name="Ettema T.J."/>
        </authorList>
    </citation>
    <scope>NUCLEOTIDE SEQUENCE</scope>
</reference>
<dbReference type="EMBL" id="LAZR01010875">
    <property type="protein sequence ID" value="KKM64571.1"/>
    <property type="molecule type" value="Genomic_DNA"/>
</dbReference>
<evidence type="ECO:0008006" key="2">
    <source>
        <dbReference type="Google" id="ProtNLM"/>
    </source>
</evidence>
<accession>A0A0F9JQ81</accession>
<comment type="caution">
    <text evidence="1">The sequence shown here is derived from an EMBL/GenBank/DDBJ whole genome shotgun (WGS) entry which is preliminary data.</text>
</comment>
<sequence>MNRFKVLNNFFQNKYIILIFIGYKNRIGKTSTVIDVVDEFEIGSRYAYKLLEELEFGKFIIKKAKVQRNGVYYNNYIITETAKTELKEILKVITDIL</sequence>
<evidence type="ECO:0000313" key="1">
    <source>
        <dbReference type="EMBL" id="KKM64571.1"/>
    </source>
</evidence>
<organism evidence="1">
    <name type="scientific">marine sediment metagenome</name>
    <dbReference type="NCBI Taxonomy" id="412755"/>
    <lineage>
        <taxon>unclassified sequences</taxon>
        <taxon>metagenomes</taxon>
        <taxon>ecological metagenomes</taxon>
    </lineage>
</organism>
<dbReference type="AlphaFoldDB" id="A0A0F9JQ81"/>
<gene>
    <name evidence="1" type="ORF">LCGC14_1500080</name>
</gene>
<proteinExistence type="predicted"/>